<dbReference type="InterPro" id="IPR042099">
    <property type="entry name" value="ANL_N_sf"/>
</dbReference>
<dbReference type="STRING" id="1182541.W9YUB7"/>
<keyword evidence="3" id="KW-0436">Ligase</keyword>
<reference evidence="8 9" key="1">
    <citation type="submission" date="2013-03" db="EMBL/GenBank/DDBJ databases">
        <title>The Genome Sequence of Capronia coronata CBS 617.96.</title>
        <authorList>
            <consortium name="The Broad Institute Genomics Platform"/>
            <person name="Cuomo C."/>
            <person name="de Hoog S."/>
            <person name="Gorbushina A."/>
            <person name="Walker B."/>
            <person name="Young S.K."/>
            <person name="Zeng Q."/>
            <person name="Gargeya S."/>
            <person name="Fitzgerald M."/>
            <person name="Haas B."/>
            <person name="Abouelleil A."/>
            <person name="Allen A.W."/>
            <person name="Alvarado L."/>
            <person name="Arachchi H.M."/>
            <person name="Berlin A.M."/>
            <person name="Chapman S.B."/>
            <person name="Gainer-Dewar J."/>
            <person name="Goldberg J."/>
            <person name="Griggs A."/>
            <person name="Gujja S."/>
            <person name="Hansen M."/>
            <person name="Howarth C."/>
            <person name="Imamovic A."/>
            <person name="Ireland A."/>
            <person name="Larimer J."/>
            <person name="McCowan C."/>
            <person name="Murphy C."/>
            <person name="Pearson M."/>
            <person name="Poon T.W."/>
            <person name="Priest M."/>
            <person name="Roberts A."/>
            <person name="Saif S."/>
            <person name="Shea T."/>
            <person name="Sisk P."/>
            <person name="Sykes S."/>
            <person name="Wortman J."/>
            <person name="Nusbaum C."/>
            <person name="Birren B."/>
        </authorList>
    </citation>
    <scope>NUCLEOTIDE SEQUENCE [LARGE SCALE GENOMIC DNA]</scope>
    <source>
        <strain evidence="8 9">CBS 617.96</strain>
    </source>
</reference>
<organism evidence="8 9">
    <name type="scientific">Capronia coronata CBS 617.96</name>
    <dbReference type="NCBI Taxonomy" id="1182541"/>
    <lineage>
        <taxon>Eukaryota</taxon>
        <taxon>Fungi</taxon>
        <taxon>Dikarya</taxon>
        <taxon>Ascomycota</taxon>
        <taxon>Pezizomycotina</taxon>
        <taxon>Eurotiomycetes</taxon>
        <taxon>Chaetothyriomycetidae</taxon>
        <taxon>Chaetothyriales</taxon>
        <taxon>Herpotrichiellaceae</taxon>
        <taxon>Capronia</taxon>
    </lineage>
</organism>
<evidence type="ECO:0000256" key="5">
    <source>
        <dbReference type="ARBA" id="ARBA00022840"/>
    </source>
</evidence>
<dbReference type="PROSITE" id="PS00455">
    <property type="entry name" value="AMP_BINDING"/>
    <property type="match status" value="1"/>
</dbReference>
<feature type="domain" description="AMP-dependent synthetase/ligase" evidence="6">
    <location>
        <begin position="36"/>
        <end position="408"/>
    </location>
</feature>
<evidence type="ECO:0000313" key="8">
    <source>
        <dbReference type="EMBL" id="EXJ93290.1"/>
    </source>
</evidence>
<dbReference type="Pfam" id="PF00501">
    <property type="entry name" value="AMP-binding"/>
    <property type="match status" value="1"/>
</dbReference>
<dbReference type="Proteomes" id="UP000019484">
    <property type="component" value="Unassembled WGS sequence"/>
</dbReference>
<dbReference type="GeneID" id="19156583"/>
<dbReference type="PANTHER" id="PTHR24096">
    <property type="entry name" value="LONG-CHAIN-FATTY-ACID--COA LIGASE"/>
    <property type="match status" value="1"/>
</dbReference>
<dbReference type="SUPFAM" id="SSF56801">
    <property type="entry name" value="Acetyl-CoA synthetase-like"/>
    <property type="match status" value="1"/>
</dbReference>
<evidence type="ECO:0008006" key="10">
    <source>
        <dbReference type="Google" id="ProtNLM"/>
    </source>
</evidence>
<dbReference type="OrthoDB" id="6509636at2759"/>
<evidence type="ECO:0000259" key="7">
    <source>
        <dbReference type="Pfam" id="PF13193"/>
    </source>
</evidence>
<evidence type="ECO:0000256" key="2">
    <source>
        <dbReference type="ARBA" id="ARBA00006432"/>
    </source>
</evidence>
<comment type="caution">
    <text evidence="8">The sequence shown here is derived from an EMBL/GenBank/DDBJ whole genome shotgun (WGS) entry which is preliminary data.</text>
</comment>
<dbReference type="Pfam" id="PF13193">
    <property type="entry name" value="AMP-binding_C"/>
    <property type="match status" value="1"/>
</dbReference>
<dbReference type="eggNOG" id="KOG1176">
    <property type="taxonomic scope" value="Eukaryota"/>
</dbReference>
<evidence type="ECO:0000256" key="4">
    <source>
        <dbReference type="ARBA" id="ARBA00022741"/>
    </source>
</evidence>
<dbReference type="InterPro" id="IPR025110">
    <property type="entry name" value="AMP-bd_C"/>
</dbReference>
<keyword evidence="5" id="KW-0067">ATP-binding</keyword>
<dbReference type="InterPro" id="IPR020845">
    <property type="entry name" value="AMP-binding_CS"/>
</dbReference>
<dbReference type="GO" id="GO:0005524">
    <property type="term" value="F:ATP binding"/>
    <property type="evidence" value="ECO:0007669"/>
    <property type="project" value="UniProtKB-KW"/>
</dbReference>
<dbReference type="GO" id="GO:0016405">
    <property type="term" value="F:CoA-ligase activity"/>
    <property type="evidence" value="ECO:0007669"/>
    <property type="project" value="TreeGrafter"/>
</dbReference>
<accession>W9YUB7</accession>
<dbReference type="InterPro" id="IPR045851">
    <property type="entry name" value="AMP-bd_C_sf"/>
</dbReference>
<protein>
    <recommendedName>
        <fullName evidence="10">4-coumarate-CoA ligase</fullName>
    </recommendedName>
</protein>
<gene>
    <name evidence="8" type="ORF">A1O1_01682</name>
</gene>
<dbReference type="AlphaFoldDB" id="W9YUB7"/>
<name>W9YUB7_9EURO</name>
<evidence type="ECO:0000313" key="9">
    <source>
        <dbReference type="Proteomes" id="UP000019484"/>
    </source>
</evidence>
<dbReference type="GO" id="GO:0019748">
    <property type="term" value="P:secondary metabolic process"/>
    <property type="evidence" value="ECO:0007669"/>
    <property type="project" value="TreeGrafter"/>
</dbReference>
<keyword evidence="9" id="KW-1185">Reference proteome</keyword>
<dbReference type="Gene3D" id="3.40.50.12780">
    <property type="entry name" value="N-terminal domain of ligase-like"/>
    <property type="match status" value="1"/>
</dbReference>
<evidence type="ECO:0000256" key="3">
    <source>
        <dbReference type="ARBA" id="ARBA00022598"/>
    </source>
</evidence>
<feature type="domain" description="AMP-binding enzyme C-terminal" evidence="7">
    <location>
        <begin position="458"/>
        <end position="556"/>
    </location>
</feature>
<evidence type="ECO:0000256" key="1">
    <source>
        <dbReference type="ARBA" id="ARBA00005179"/>
    </source>
</evidence>
<dbReference type="RefSeq" id="XP_007720784.1">
    <property type="nucleotide sequence ID" value="XM_007722594.1"/>
</dbReference>
<dbReference type="InterPro" id="IPR000873">
    <property type="entry name" value="AMP-dep_synth/lig_dom"/>
</dbReference>
<dbReference type="PANTHER" id="PTHR24096:SF317">
    <property type="entry name" value="ADENYLATE-FORMING ENZYME AFEA"/>
    <property type="match status" value="1"/>
</dbReference>
<dbReference type="Gene3D" id="3.30.300.30">
    <property type="match status" value="1"/>
</dbReference>
<keyword evidence="4" id="KW-0547">Nucleotide-binding</keyword>
<evidence type="ECO:0000259" key="6">
    <source>
        <dbReference type="Pfam" id="PF00501"/>
    </source>
</evidence>
<sequence length="585" mass="63709">MPPSTVLATGAVWTSSESLTIPSTDILSFVFANLDQYDNDKPIFIDAADPTNSISARRAFHVTRRLIKGLKDLGLQEGDCVCVHAFNNIWYPLIWLAIIGSGACVSGTNPACNASELVRHFRLTKPKFIFAQGHCIQGVMQAASACHIPVSNIFVVDLPKQTPPVDGCRTWWTLLVNGENDWSGPSDDDDDASVNERIAVYSMTSGTTGLPKAAMIPHRSIVTQSTLLERQFDARSYEPSQLICLPVFHAFALPLALVLPLRLGIQTYFLPRFVLQDFLQAVDTHEITDTPLVPPIIAALNQLPHAQRHLLRSLRYVICAGAPMPASVQTEVYKVLSKSAVVAQCWGTTEAGWHTLFDWNVKDTSGSVGRLLPNVQMRLVDVGGVNVGQDGQLGEALIKSPTLFTGYLGNPDKTRDAFDSDGFYRTGDRVSVLDDKVFYEGRIKEVMKVKGWQVAPQELETVLMKHPQISDVAVVGITRDDGLGLPETLPCAYVVRAPVAFAAESSGDAVAGEVGRNSPLTAKAVQQLVAAKLISYKRLTGGVVFVKQIPRSATGKILRHRLSEMELDVPNGVEAAPADTEQYPV</sequence>
<comment type="similarity">
    <text evidence="2">Belongs to the ATP-dependent AMP-binding enzyme family.</text>
</comment>
<proteinExistence type="inferred from homology"/>
<dbReference type="EMBL" id="AMWN01000002">
    <property type="protein sequence ID" value="EXJ93290.1"/>
    <property type="molecule type" value="Genomic_DNA"/>
</dbReference>
<comment type="pathway">
    <text evidence="1">Secondary metabolite biosynthesis.</text>
</comment>
<dbReference type="HOGENOM" id="CLU_000022_59_2_1"/>